<protein>
    <submittedName>
        <fullName evidence="3">Uncharacterized protein</fullName>
    </submittedName>
</protein>
<comment type="caution">
    <text evidence="3">The sequence shown here is derived from an EMBL/GenBank/DDBJ whole genome shotgun (WGS) entry which is preliminary data.</text>
</comment>
<feature type="transmembrane region" description="Helical" evidence="2">
    <location>
        <begin position="56"/>
        <end position="80"/>
    </location>
</feature>
<evidence type="ECO:0000313" key="4">
    <source>
        <dbReference type="Proteomes" id="UP000011747"/>
    </source>
</evidence>
<dbReference type="Proteomes" id="UP000011747">
    <property type="component" value="Unassembled WGS sequence"/>
</dbReference>
<dbReference type="AlphaFoldDB" id="G9QL11"/>
<gene>
    <name evidence="3" type="ORF">HMPREF1015_02421</name>
</gene>
<feature type="region of interest" description="Disordered" evidence="1">
    <location>
        <begin position="1"/>
        <end position="44"/>
    </location>
</feature>
<keyword evidence="2" id="KW-0472">Membrane</keyword>
<reference evidence="3 4" key="1">
    <citation type="submission" date="2011-09" db="EMBL/GenBank/DDBJ databases">
        <title>The Genome Sequence of Bacillus smithii 7_3_47FAA.</title>
        <authorList>
            <consortium name="The Broad Institute Genome Sequencing Platform"/>
            <person name="Earl A."/>
            <person name="Ward D."/>
            <person name="Feldgarden M."/>
            <person name="Gevers D."/>
            <person name="Daigneault M."/>
            <person name="Strauss J."/>
            <person name="Allen-Vercoe E."/>
            <person name="Young S.K."/>
            <person name="Zeng Q."/>
            <person name="Gargeya S."/>
            <person name="Fitzgerald M."/>
            <person name="Haas B."/>
            <person name="Abouelleil A."/>
            <person name="Alvarado L."/>
            <person name="Arachchi H.M."/>
            <person name="Berlin A."/>
            <person name="Brown A."/>
            <person name="Chapman S.B."/>
            <person name="Chen Z."/>
            <person name="Dunbar C."/>
            <person name="Freedman E."/>
            <person name="Gearin G."/>
            <person name="Goldberg J."/>
            <person name="Griggs A."/>
            <person name="Gujja S."/>
            <person name="Heiman D."/>
            <person name="Howarth C."/>
            <person name="Larson L."/>
            <person name="Lui A."/>
            <person name="MacDonald P.J.P."/>
            <person name="Montmayeur A."/>
            <person name="Murphy C."/>
            <person name="Neiman D."/>
            <person name="Pearson M."/>
            <person name="Priest M."/>
            <person name="Roberts A."/>
            <person name="Saif S."/>
            <person name="Shea T."/>
            <person name="Shenoy N."/>
            <person name="Sisk P."/>
            <person name="Stolte C."/>
            <person name="Sykes S."/>
            <person name="Wortman J."/>
            <person name="Nusbaum C."/>
            <person name="Birren B."/>
        </authorList>
    </citation>
    <scope>NUCLEOTIDE SEQUENCE [LARGE SCALE GENOMIC DNA]</scope>
    <source>
        <strain evidence="3 4">7_3_47FAA</strain>
    </source>
</reference>
<evidence type="ECO:0000256" key="1">
    <source>
        <dbReference type="SAM" id="MobiDB-lite"/>
    </source>
</evidence>
<feature type="compositionally biased region" description="Polar residues" evidence="1">
    <location>
        <begin position="1"/>
        <end position="22"/>
    </location>
</feature>
<dbReference type="EMBL" id="ACWF01000090">
    <property type="protein sequence ID" value="EHL78144.1"/>
    <property type="molecule type" value="Genomic_DNA"/>
</dbReference>
<organism evidence="3 4">
    <name type="scientific">Bacillus smithii 7_3_47FAA</name>
    <dbReference type="NCBI Taxonomy" id="665952"/>
    <lineage>
        <taxon>Bacteria</taxon>
        <taxon>Bacillati</taxon>
        <taxon>Bacillota</taxon>
        <taxon>Bacilli</taxon>
        <taxon>Bacillales</taxon>
        <taxon>Bacillaceae</taxon>
        <taxon>Bacillus</taxon>
    </lineage>
</organism>
<keyword evidence="2" id="KW-1133">Transmembrane helix</keyword>
<keyword evidence="4" id="KW-1185">Reference proteome</keyword>
<proteinExistence type="predicted"/>
<name>G9QL11_9BACI</name>
<dbReference type="HOGENOM" id="CLU_2380298_0_0_9"/>
<accession>G9QL11</accession>
<dbReference type="PATRIC" id="fig|665952.3.peg.1721"/>
<sequence>MEQFHAVNTQQMATNSQQNGQSGPPAAGEMNGGFPNNGGEGHSLQRVVRELHTGPIGLVSSIGMIIMTGTGLAISIHILLRKRRKARLRKSLAT</sequence>
<evidence type="ECO:0000256" key="2">
    <source>
        <dbReference type="SAM" id="Phobius"/>
    </source>
</evidence>
<dbReference type="RefSeq" id="WP_003354039.1">
    <property type="nucleotide sequence ID" value="NZ_JH414752.1"/>
</dbReference>
<evidence type="ECO:0000313" key="3">
    <source>
        <dbReference type="EMBL" id="EHL78144.1"/>
    </source>
</evidence>
<keyword evidence="2" id="KW-0812">Transmembrane</keyword>